<dbReference type="PANTHER" id="PTHR20982:SF3">
    <property type="entry name" value="MITOCHONDRIAL RIBOSOME RECYCLING FACTOR PSEUDO 1"/>
    <property type="match status" value="1"/>
</dbReference>
<protein>
    <recommendedName>
        <fullName evidence="3">Ribosome recycling factor domain-containing protein</fullName>
    </recommendedName>
</protein>
<dbReference type="GO" id="GO:0006412">
    <property type="term" value="P:translation"/>
    <property type="evidence" value="ECO:0007669"/>
    <property type="project" value="UniProtKB-KW"/>
</dbReference>
<accession>A0A2M7AXQ7</accession>
<sequence length="186" mass="21395">MVSNEVIKKTQEDFTKAMNFLNNDLKSLRTNRVTSDYLKHLKVDVYGVNTPIEQIASFSLLEPRTIVIEPWDKNVLKEIERTVAAANLGVSLSVKENRAYAAFPPLSEETRKHLLKILKEKLESASHSLRTVRDKTRSQIVEEEKNKKISQDEKFRLFEELNKLTSEKEAEIVAIGQRKGREITIV</sequence>
<dbReference type="GO" id="GO:0043023">
    <property type="term" value="F:ribosomal large subunit binding"/>
    <property type="evidence" value="ECO:0007669"/>
    <property type="project" value="TreeGrafter"/>
</dbReference>
<dbReference type="InterPro" id="IPR023584">
    <property type="entry name" value="Ribosome_recyc_fac_dom"/>
</dbReference>
<dbReference type="Pfam" id="PF01765">
    <property type="entry name" value="RRF"/>
    <property type="match status" value="1"/>
</dbReference>
<dbReference type="EMBL" id="PEVY01000018">
    <property type="protein sequence ID" value="PIU75421.1"/>
    <property type="molecule type" value="Genomic_DNA"/>
</dbReference>
<dbReference type="InterPro" id="IPR036191">
    <property type="entry name" value="RRF_sf"/>
</dbReference>
<keyword evidence="2" id="KW-0648">Protein biosynthesis</keyword>
<gene>
    <name evidence="4" type="ORF">COS76_00865</name>
</gene>
<evidence type="ECO:0000313" key="4">
    <source>
        <dbReference type="EMBL" id="PIU75421.1"/>
    </source>
</evidence>
<dbReference type="FunFam" id="3.30.1360.40:FF:000001">
    <property type="entry name" value="Ribosome-recycling factor"/>
    <property type="match status" value="1"/>
</dbReference>
<evidence type="ECO:0000259" key="3">
    <source>
        <dbReference type="Pfam" id="PF01765"/>
    </source>
</evidence>
<evidence type="ECO:0000256" key="1">
    <source>
        <dbReference type="ARBA" id="ARBA00005912"/>
    </source>
</evidence>
<dbReference type="SUPFAM" id="SSF55194">
    <property type="entry name" value="Ribosome recycling factor, RRF"/>
    <property type="match status" value="1"/>
</dbReference>
<dbReference type="AlphaFoldDB" id="A0A2M7AXQ7"/>
<name>A0A2M7AXQ7_9BACT</name>
<dbReference type="Gene3D" id="3.30.1360.40">
    <property type="match status" value="1"/>
</dbReference>
<comment type="similarity">
    <text evidence="1">Belongs to the RRF family.</text>
</comment>
<dbReference type="Gene3D" id="1.10.132.20">
    <property type="entry name" value="Ribosome-recycling factor"/>
    <property type="match status" value="1"/>
</dbReference>
<evidence type="ECO:0000256" key="2">
    <source>
        <dbReference type="ARBA" id="ARBA00022917"/>
    </source>
</evidence>
<evidence type="ECO:0000313" key="5">
    <source>
        <dbReference type="Proteomes" id="UP000228775"/>
    </source>
</evidence>
<dbReference type="InterPro" id="IPR002661">
    <property type="entry name" value="Ribosome_recyc_fac"/>
</dbReference>
<reference evidence="5" key="1">
    <citation type="submission" date="2017-09" db="EMBL/GenBank/DDBJ databases">
        <title>Depth-based differentiation of microbial function through sediment-hosted aquifers and enrichment of novel symbionts in the deep terrestrial subsurface.</title>
        <authorList>
            <person name="Probst A.J."/>
            <person name="Ladd B."/>
            <person name="Jarett J.K."/>
            <person name="Geller-Mcgrath D.E."/>
            <person name="Sieber C.M.K."/>
            <person name="Emerson J.B."/>
            <person name="Anantharaman K."/>
            <person name="Thomas B.C."/>
            <person name="Malmstrom R."/>
            <person name="Stieglmeier M."/>
            <person name="Klingl A."/>
            <person name="Woyke T."/>
            <person name="Ryan C.M."/>
            <person name="Banfield J.F."/>
        </authorList>
    </citation>
    <scope>NUCLEOTIDE SEQUENCE [LARGE SCALE GENOMIC DNA]</scope>
</reference>
<organism evidence="4 5">
    <name type="scientific">Candidatus Portnoybacteria bacterium CG06_land_8_20_14_3_00_39_12</name>
    <dbReference type="NCBI Taxonomy" id="1974809"/>
    <lineage>
        <taxon>Bacteria</taxon>
        <taxon>Candidatus Portnoyibacteriota</taxon>
    </lineage>
</organism>
<dbReference type="Proteomes" id="UP000228775">
    <property type="component" value="Unassembled WGS sequence"/>
</dbReference>
<feature type="domain" description="Ribosome recycling factor" evidence="3">
    <location>
        <begin position="21"/>
        <end position="183"/>
    </location>
</feature>
<dbReference type="PANTHER" id="PTHR20982">
    <property type="entry name" value="RIBOSOME RECYCLING FACTOR"/>
    <property type="match status" value="1"/>
</dbReference>
<comment type="caution">
    <text evidence="4">The sequence shown here is derived from an EMBL/GenBank/DDBJ whole genome shotgun (WGS) entry which is preliminary data.</text>
</comment>
<proteinExistence type="inferred from homology"/>